<dbReference type="Proteomes" id="UP000177515">
    <property type="component" value="Chromosome 1"/>
</dbReference>
<accession>A0ABM6F4J0</accession>
<name>A0ABM6F4J0_9BURK</name>
<sequence>MAAHPSAALASATAPTLDDIRRGLDAGEFVAYFQPKVDLRDGSWHGAEVLARWQHPRLGLLTPGAFLPAMEAAPASSRALFTELFARMFGQGLALQRELSGRAQALALAFNLRPEQLAGPGFADDVGRAAAAAGLPLSGLAFEVVEADADGVPVLGPAALETLRALRRMGCALAMDDFGQGHSSLARLCEFPFDQIKLDAAFVRALEHSRASRAVARASLLLARELAAELIAEGVETSAQRQRLLAMGCRIGQGFGLAPPMAREALLRRFAPRAAALAAPARAKGGTSSPAL</sequence>
<reference evidence="2 3" key="1">
    <citation type="submission" date="2016-10" db="EMBL/GenBank/DDBJ databases">
        <title>Complete genome sequences of three Cupriavidus strains isolated from various Malaysian environments.</title>
        <authorList>
            <person name="Abdullah A.A.-A."/>
            <person name="Shafie N.A.H."/>
            <person name="Lau N.S."/>
        </authorList>
    </citation>
    <scope>NUCLEOTIDE SEQUENCE [LARGE SCALE GENOMIC DNA]</scope>
    <source>
        <strain evidence="2 3">USMAA1020</strain>
    </source>
</reference>
<evidence type="ECO:0000313" key="2">
    <source>
        <dbReference type="EMBL" id="AOZ06390.1"/>
    </source>
</evidence>
<dbReference type="Gene3D" id="3.20.20.450">
    <property type="entry name" value="EAL domain"/>
    <property type="match status" value="1"/>
</dbReference>
<evidence type="ECO:0000313" key="3">
    <source>
        <dbReference type="Proteomes" id="UP000177515"/>
    </source>
</evidence>
<dbReference type="RefSeq" id="WP_071069481.1">
    <property type="nucleotide sequence ID" value="NZ_CP017754.1"/>
</dbReference>
<organism evidence="2 3">
    <name type="scientific">Cupriavidus malaysiensis</name>
    <dbReference type="NCBI Taxonomy" id="367825"/>
    <lineage>
        <taxon>Bacteria</taxon>
        <taxon>Pseudomonadati</taxon>
        <taxon>Pseudomonadota</taxon>
        <taxon>Betaproteobacteria</taxon>
        <taxon>Burkholderiales</taxon>
        <taxon>Burkholderiaceae</taxon>
        <taxon>Cupriavidus</taxon>
    </lineage>
</organism>
<keyword evidence="3" id="KW-1185">Reference proteome</keyword>
<protein>
    <recommendedName>
        <fullName evidence="1">EAL domain-containing protein</fullName>
    </recommendedName>
</protein>
<dbReference type="PANTHER" id="PTHR33121">
    <property type="entry name" value="CYCLIC DI-GMP PHOSPHODIESTERASE PDEF"/>
    <property type="match status" value="1"/>
</dbReference>
<gene>
    <name evidence="2" type="ORF">BKK80_11560</name>
</gene>
<dbReference type="Pfam" id="PF00563">
    <property type="entry name" value="EAL"/>
    <property type="match status" value="1"/>
</dbReference>
<evidence type="ECO:0000259" key="1">
    <source>
        <dbReference type="PROSITE" id="PS50883"/>
    </source>
</evidence>
<feature type="domain" description="EAL" evidence="1">
    <location>
        <begin position="13"/>
        <end position="274"/>
    </location>
</feature>
<dbReference type="InterPro" id="IPR050706">
    <property type="entry name" value="Cyclic-di-GMP_PDE-like"/>
</dbReference>
<dbReference type="InterPro" id="IPR001633">
    <property type="entry name" value="EAL_dom"/>
</dbReference>
<dbReference type="CDD" id="cd01948">
    <property type="entry name" value="EAL"/>
    <property type="match status" value="1"/>
</dbReference>
<dbReference type="EMBL" id="CP017754">
    <property type="protein sequence ID" value="AOZ06390.1"/>
    <property type="molecule type" value="Genomic_DNA"/>
</dbReference>
<dbReference type="SMART" id="SM00052">
    <property type="entry name" value="EAL"/>
    <property type="match status" value="1"/>
</dbReference>
<dbReference type="PANTHER" id="PTHR33121:SF70">
    <property type="entry name" value="SIGNALING PROTEIN YKOW"/>
    <property type="match status" value="1"/>
</dbReference>
<dbReference type="InterPro" id="IPR035919">
    <property type="entry name" value="EAL_sf"/>
</dbReference>
<proteinExistence type="predicted"/>
<dbReference type="PROSITE" id="PS50883">
    <property type="entry name" value="EAL"/>
    <property type="match status" value="1"/>
</dbReference>
<dbReference type="SUPFAM" id="SSF141868">
    <property type="entry name" value="EAL domain-like"/>
    <property type="match status" value="1"/>
</dbReference>